<evidence type="ECO:0000256" key="4">
    <source>
        <dbReference type="ARBA" id="ARBA00023136"/>
    </source>
</evidence>
<dbReference type="AlphaFoldDB" id="A0A7X3MQT6"/>
<evidence type="ECO:0000256" key="1">
    <source>
        <dbReference type="ARBA" id="ARBA00022475"/>
    </source>
</evidence>
<keyword evidence="2 5" id="KW-0812">Transmembrane</keyword>
<protein>
    <recommendedName>
        <fullName evidence="5">UPF0391 membrane protein GR328_08495</fullName>
    </recommendedName>
</protein>
<dbReference type="Pfam" id="PF07043">
    <property type="entry name" value="DUF1328"/>
    <property type="match status" value="1"/>
</dbReference>
<evidence type="ECO:0000256" key="5">
    <source>
        <dbReference type="HAMAP-Rule" id="MF_01361"/>
    </source>
</evidence>
<keyword evidence="4 5" id="KW-0472">Membrane</keyword>
<evidence type="ECO:0000313" key="6">
    <source>
        <dbReference type="EMBL" id="MXQ11497.1"/>
    </source>
</evidence>
<gene>
    <name evidence="6" type="ORF">GR328_08495</name>
</gene>
<dbReference type="EMBL" id="WURB01000005">
    <property type="protein sequence ID" value="MXQ11497.1"/>
    <property type="molecule type" value="Genomic_DNA"/>
</dbReference>
<dbReference type="RefSeq" id="WP_160884098.1">
    <property type="nucleotide sequence ID" value="NZ_WURB01000005.1"/>
</dbReference>
<dbReference type="HAMAP" id="MF_01361">
    <property type="entry name" value="UPF0391"/>
    <property type="match status" value="1"/>
</dbReference>
<comment type="subcellular location">
    <subcellularLocation>
        <location evidence="5">Cell membrane</location>
        <topology evidence="5">Single-pass membrane protein</topology>
    </subcellularLocation>
</comment>
<reference evidence="6 7" key="2">
    <citation type="submission" date="2020-01" db="EMBL/GenBank/DDBJ databases">
        <title>Microvirga sp. nov., an arsenate reduction bacterium isolated from Tibet hotspring sediments.</title>
        <authorList>
            <person name="Xian W.-D."/>
            <person name="Li W.-J."/>
        </authorList>
    </citation>
    <scope>NUCLEOTIDE SEQUENCE [LARGE SCALE GENOMIC DNA]</scope>
    <source>
        <strain evidence="6 7">KCTC 23863</strain>
    </source>
</reference>
<dbReference type="InterPro" id="IPR009760">
    <property type="entry name" value="DUF1328"/>
</dbReference>
<organism evidence="6 7">
    <name type="scientific">Microvirga makkahensis</name>
    <dbReference type="NCBI Taxonomy" id="1128670"/>
    <lineage>
        <taxon>Bacteria</taxon>
        <taxon>Pseudomonadati</taxon>
        <taxon>Pseudomonadota</taxon>
        <taxon>Alphaproteobacteria</taxon>
        <taxon>Hyphomicrobiales</taxon>
        <taxon>Methylobacteriaceae</taxon>
        <taxon>Microvirga</taxon>
    </lineage>
</organism>
<feature type="transmembrane region" description="Helical" evidence="5">
    <location>
        <begin position="29"/>
        <end position="52"/>
    </location>
</feature>
<evidence type="ECO:0000256" key="3">
    <source>
        <dbReference type="ARBA" id="ARBA00022989"/>
    </source>
</evidence>
<evidence type="ECO:0000256" key="2">
    <source>
        <dbReference type="ARBA" id="ARBA00022692"/>
    </source>
</evidence>
<reference evidence="6 7" key="1">
    <citation type="submission" date="2019-12" db="EMBL/GenBank/DDBJ databases">
        <authorList>
            <person name="Yuan C.-G."/>
        </authorList>
    </citation>
    <scope>NUCLEOTIDE SEQUENCE [LARGE SCALE GENOMIC DNA]</scope>
    <source>
        <strain evidence="6 7">KCTC 23863</strain>
    </source>
</reference>
<dbReference type="GO" id="GO:0005886">
    <property type="term" value="C:plasma membrane"/>
    <property type="evidence" value="ECO:0007669"/>
    <property type="project" value="UniProtKB-SubCell"/>
</dbReference>
<dbReference type="Proteomes" id="UP000436483">
    <property type="component" value="Unassembled WGS sequence"/>
</dbReference>
<sequence length="57" mass="6022">MLKWALIFLVVSLIAGALGFTGVASGAKTIAKILFALFLLVFVILVLLAWGAGELIF</sequence>
<keyword evidence="3 5" id="KW-1133">Transmembrane helix</keyword>
<comment type="caution">
    <text evidence="6">The sequence shown here is derived from an EMBL/GenBank/DDBJ whole genome shotgun (WGS) entry which is preliminary data.</text>
</comment>
<evidence type="ECO:0000313" key="7">
    <source>
        <dbReference type="Proteomes" id="UP000436483"/>
    </source>
</evidence>
<name>A0A7X3MQT6_9HYPH</name>
<dbReference type="PIRSF" id="PIRSF036466">
    <property type="entry name" value="UCP036466"/>
    <property type="match status" value="1"/>
</dbReference>
<keyword evidence="7" id="KW-1185">Reference proteome</keyword>
<comment type="similarity">
    <text evidence="5">Belongs to the UPF0391 family.</text>
</comment>
<proteinExistence type="inferred from homology"/>
<keyword evidence="1 5" id="KW-1003">Cell membrane</keyword>
<accession>A0A7X3MQT6</accession>